<dbReference type="EMBL" id="JBHUMR010000008">
    <property type="protein sequence ID" value="MFD2617155.1"/>
    <property type="molecule type" value="Genomic_DNA"/>
</dbReference>
<dbReference type="HAMAP" id="MF_00731">
    <property type="entry name" value="MenE"/>
    <property type="match status" value="1"/>
</dbReference>
<sequence length="486" mass="54687">MPHWLKQRANLTPNRIAYVTDDEKVTFLELDSQARSLATKLVTYGVQEEQRVALLFNNTLDFVRMYHALSYIGAVAVPLNTRLTLDEWSWQLKDAEVHLLIGDQAHDEMGEQIQRLLPSITYLSLDLLTKAKENKTAELKEYLDFSQIHTIIYTSGTTGHPKGVLLTYGNHWWSAIGSVLNLGLDTNDKWLCCVPLFHVSGLSILMKNVIYGMTVRLFSSFDASKINLSLQKEDITAISVVTTMLIRMLDHLGEESYSKSLRCVLLGGGHAPKVILEKCHEKGIPVYQTYGLTESASQIITLSPEYMVSKLGSAGKSLFPTECKIVNNAREALPMEEGEIVVKGPNVTIGYLKNEKATKEALKDGWLFTGDIGYKDHDGFVYVLDRRKDLIISGGENIYPAEIEALLLRHLNVEEAGVIGIEDKKWGQVPIAFVKLKNSEETLDSIEKFCKEHLASYKIPKQFQAISKLPRNASNKLLRRKLYDLL</sequence>
<keyword evidence="9" id="KW-1185">Reference proteome</keyword>
<dbReference type="InterPro" id="IPR000873">
    <property type="entry name" value="AMP-dep_synth/lig_dom"/>
</dbReference>
<dbReference type="InterPro" id="IPR020845">
    <property type="entry name" value="AMP-binding_CS"/>
</dbReference>
<dbReference type="InterPro" id="IPR042099">
    <property type="entry name" value="ANL_N_sf"/>
</dbReference>
<dbReference type="InterPro" id="IPR045851">
    <property type="entry name" value="AMP-bd_C_sf"/>
</dbReference>
<dbReference type="Gene3D" id="3.40.50.12780">
    <property type="entry name" value="N-terminal domain of ligase-like"/>
    <property type="match status" value="1"/>
</dbReference>
<dbReference type="GO" id="GO:0008756">
    <property type="term" value="F:o-succinylbenzoate-CoA ligase activity"/>
    <property type="evidence" value="ECO:0007669"/>
    <property type="project" value="UniProtKB-EC"/>
</dbReference>
<dbReference type="RefSeq" id="WP_141189521.1">
    <property type="nucleotide sequence ID" value="NZ_JBHUMR010000008.1"/>
</dbReference>
<comment type="function">
    <text evidence="5">Converts 2-succinylbenzoate (OSB) to 2-succinylbenzoyl-CoA (OSB-CoA).</text>
</comment>
<keyword evidence="1 5" id="KW-0474">Menaquinone biosynthesis</keyword>
<dbReference type="PANTHER" id="PTHR43767:SF1">
    <property type="entry name" value="NONRIBOSOMAL PEPTIDE SYNTHASE PES1 (EUROFUNG)-RELATED"/>
    <property type="match status" value="1"/>
</dbReference>
<dbReference type="InterPro" id="IPR025110">
    <property type="entry name" value="AMP-bd_C"/>
</dbReference>
<dbReference type="PROSITE" id="PS00455">
    <property type="entry name" value="AMP_BINDING"/>
    <property type="match status" value="1"/>
</dbReference>
<keyword evidence="4 5" id="KW-0067">ATP-binding</keyword>
<dbReference type="Pfam" id="PF13193">
    <property type="entry name" value="AMP-binding_C"/>
    <property type="match status" value="1"/>
</dbReference>
<evidence type="ECO:0000256" key="2">
    <source>
        <dbReference type="ARBA" id="ARBA00022598"/>
    </source>
</evidence>
<dbReference type="Proteomes" id="UP001597458">
    <property type="component" value="Unassembled WGS sequence"/>
</dbReference>
<dbReference type="Pfam" id="PF00501">
    <property type="entry name" value="AMP-binding"/>
    <property type="match status" value="1"/>
</dbReference>
<dbReference type="InterPro" id="IPR050237">
    <property type="entry name" value="ATP-dep_AMP-bd_enzyme"/>
</dbReference>
<dbReference type="InterPro" id="IPR010192">
    <property type="entry name" value="MenE"/>
</dbReference>
<gene>
    <name evidence="5" type="primary">menE</name>
    <name evidence="8" type="ORF">ACFSTF_07500</name>
</gene>
<dbReference type="NCBIfam" id="TIGR01923">
    <property type="entry name" value="menE"/>
    <property type="match status" value="1"/>
</dbReference>
<evidence type="ECO:0000313" key="9">
    <source>
        <dbReference type="Proteomes" id="UP001597458"/>
    </source>
</evidence>
<proteinExistence type="inferred from homology"/>
<evidence type="ECO:0000256" key="1">
    <source>
        <dbReference type="ARBA" id="ARBA00022428"/>
    </source>
</evidence>
<comment type="pathway">
    <text evidence="5">Quinol/quinone metabolism; menaquinone biosynthesis.</text>
</comment>
<comment type="pathway">
    <text evidence="5">Quinol/quinone metabolism; 1,4-dihydroxy-2-naphthoate biosynthesis; 1,4-dihydroxy-2-naphthoate from chorismate: step 5/7.</text>
</comment>
<dbReference type="PANTHER" id="PTHR43767">
    <property type="entry name" value="LONG-CHAIN-FATTY-ACID--COA LIGASE"/>
    <property type="match status" value="1"/>
</dbReference>
<evidence type="ECO:0000259" key="7">
    <source>
        <dbReference type="Pfam" id="PF13193"/>
    </source>
</evidence>
<comment type="similarity">
    <text evidence="5">Belongs to the ATP-dependent AMP-binding enzyme family. MenE subfamily.</text>
</comment>
<evidence type="ECO:0000256" key="4">
    <source>
        <dbReference type="ARBA" id="ARBA00022840"/>
    </source>
</evidence>
<evidence type="ECO:0000256" key="5">
    <source>
        <dbReference type="HAMAP-Rule" id="MF_00731"/>
    </source>
</evidence>
<evidence type="ECO:0000256" key="3">
    <source>
        <dbReference type="ARBA" id="ARBA00022741"/>
    </source>
</evidence>
<reference evidence="9" key="1">
    <citation type="journal article" date="2019" name="Int. J. Syst. Evol. Microbiol.">
        <title>The Global Catalogue of Microorganisms (GCM) 10K type strain sequencing project: providing services to taxonomists for standard genome sequencing and annotation.</title>
        <authorList>
            <consortium name="The Broad Institute Genomics Platform"/>
            <consortium name="The Broad Institute Genome Sequencing Center for Infectious Disease"/>
            <person name="Wu L."/>
            <person name="Ma J."/>
        </authorList>
    </citation>
    <scope>NUCLEOTIDE SEQUENCE [LARGE SCALE GENOMIC DNA]</scope>
    <source>
        <strain evidence="9">TISTR 2241</strain>
    </source>
</reference>
<keyword evidence="3 5" id="KW-0547">Nucleotide-binding</keyword>
<evidence type="ECO:0000259" key="6">
    <source>
        <dbReference type="Pfam" id="PF00501"/>
    </source>
</evidence>
<keyword evidence="2 5" id="KW-0436">Ligase</keyword>
<organism evidence="8 9">
    <name type="scientific">Terrilactibacillus laevilacticus</name>
    <dbReference type="NCBI Taxonomy" id="1380157"/>
    <lineage>
        <taxon>Bacteria</taxon>
        <taxon>Bacillati</taxon>
        <taxon>Bacillota</taxon>
        <taxon>Bacilli</taxon>
        <taxon>Bacillales</taxon>
        <taxon>Bacillaceae</taxon>
        <taxon>Terrilactibacillus</taxon>
    </lineage>
</organism>
<comment type="catalytic activity">
    <reaction evidence="5">
        <text>2-succinylbenzoate + ATP + CoA = 2-succinylbenzoyl-CoA + AMP + diphosphate</text>
        <dbReference type="Rhea" id="RHEA:17009"/>
        <dbReference type="ChEBI" id="CHEBI:18325"/>
        <dbReference type="ChEBI" id="CHEBI:30616"/>
        <dbReference type="ChEBI" id="CHEBI:33019"/>
        <dbReference type="ChEBI" id="CHEBI:57287"/>
        <dbReference type="ChEBI" id="CHEBI:57364"/>
        <dbReference type="ChEBI" id="CHEBI:456215"/>
        <dbReference type="EC" id="6.2.1.26"/>
    </reaction>
</comment>
<dbReference type="Gene3D" id="3.30.300.30">
    <property type="match status" value="1"/>
</dbReference>
<feature type="domain" description="AMP-binding enzyme C-terminal" evidence="7">
    <location>
        <begin position="402"/>
        <end position="476"/>
    </location>
</feature>
<evidence type="ECO:0000313" key="8">
    <source>
        <dbReference type="EMBL" id="MFD2617155.1"/>
    </source>
</evidence>
<name>A0ABW5PQJ6_9BACI</name>
<comment type="caution">
    <text evidence="8">The sequence shown here is derived from an EMBL/GenBank/DDBJ whole genome shotgun (WGS) entry which is preliminary data.</text>
</comment>
<accession>A0ABW5PQJ6</accession>
<dbReference type="EC" id="6.2.1.26" evidence="5"/>
<dbReference type="SUPFAM" id="SSF56801">
    <property type="entry name" value="Acetyl-CoA synthetase-like"/>
    <property type="match status" value="1"/>
</dbReference>
<dbReference type="NCBIfam" id="NF002966">
    <property type="entry name" value="PRK03640.1"/>
    <property type="match status" value="1"/>
</dbReference>
<protein>
    <recommendedName>
        <fullName evidence="5">2-succinylbenzoate--CoA ligase</fullName>
        <ecNumber evidence="5">6.2.1.26</ecNumber>
    </recommendedName>
    <alternativeName>
        <fullName evidence="5">o-succinylbenzoyl-CoA synthetase</fullName>
        <shortName evidence="5">OSB-CoA synthetase</shortName>
    </alternativeName>
</protein>
<feature type="domain" description="AMP-dependent synthetase/ligase" evidence="6">
    <location>
        <begin position="6"/>
        <end position="352"/>
    </location>
</feature>